<feature type="compositionally biased region" description="Pro residues" evidence="1">
    <location>
        <begin position="72"/>
        <end position="86"/>
    </location>
</feature>
<dbReference type="GeneID" id="68351136"/>
<dbReference type="EMBL" id="JAIZPD010000002">
    <property type="protein sequence ID" value="KAH0966598.1"/>
    <property type="molecule type" value="Genomic_DNA"/>
</dbReference>
<reference evidence="2" key="1">
    <citation type="submission" date="2021-09" db="EMBL/GenBank/DDBJ databases">
        <title>A high-quality genome of the endoparasitic fungus Hirsutella rhossiliensis with a comparison of Hirsutella genomes reveals transposable elements contributing to genome size variation.</title>
        <authorList>
            <person name="Lin R."/>
            <person name="Jiao Y."/>
            <person name="Sun X."/>
            <person name="Ling J."/>
            <person name="Xie B."/>
            <person name="Cheng X."/>
        </authorList>
    </citation>
    <scope>NUCLEOTIDE SEQUENCE</scope>
    <source>
        <strain evidence="2">HR02</strain>
    </source>
</reference>
<accession>A0A9P8N2S1</accession>
<proteinExistence type="predicted"/>
<sequence>MKKQRDAISPPLTQAKQDLKAAKDSMPQDVKDKIKAAQTKVKDTFNGLPQDQKDKLKDMNKQIRDAKKSAGPAPPLAQAPAPAPPK</sequence>
<feature type="region of interest" description="Disordered" evidence="1">
    <location>
        <begin position="1"/>
        <end position="86"/>
    </location>
</feature>
<feature type="compositionally biased region" description="Basic and acidic residues" evidence="1">
    <location>
        <begin position="29"/>
        <end position="43"/>
    </location>
</feature>
<feature type="compositionally biased region" description="Basic and acidic residues" evidence="1">
    <location>
        <begin position="51"/>
        <end position="68"/>
    </location>
</feature>
<gene>
    <name evidence="2" type="ORF">HRG_02007</name>
</gene>
<dbReference type="Proteomes" id="UP000824596">
    <property type="component" value="Unassembled WGS sequence"/>
</dbReference>
<name>A0A9P8N2S1_9HYPO</name>
<organism evidence="2 3">
    <name type="scientific">Hirsutella rhossiliensis</name>
    <dbReference type="NCBI Taxonomy" id="111463"/>
    <lineage>
        <taxon>Eukaryota</taxon>
        <taxon>Fungi</taxon>
        <taxon>Dikarya</taxon>
        <taxon>Ascomycota</taxon>
        <taxon>Pezizomycotina</taxon>
        <taxon>Sordariomycetes</taxon>
        <taxon>Hypocreomycetidae</taxon>
        <taxon>Hypocreales</taxon>
        <taxon>Ophiocordycipitaceae</taxon>
        <taxon>Hirsutella</taxon>
    </lineage>
</organism>
<evidence type="ECO:0000256" key="1">
    <source>
        <dbReference type="SAM" id="MobiDB-lite"/>
    </source>
</evidence>
<dbReference type="OrthoDB" id="4868355at2759"/>
<dbReference type="RefSeq" id="XP_044724111.1">
    <property type="nucleotide sequence ID" value="XM_044860478.1"/>
</dbReference>
<protein>
    <submittedName>
        <fullName evidence="2">Uncharacterized protein</fullName>
    </submittedName>
</protein>
<keyword evidence="3" id="KW-1185">Reference proteome</keyword>
<comment type="caution">
    <text evidence="2">The sequence shown here is derived from an EMBL/GenBank/DDBJ whole genome shotgun (WGS) entry which is preliminary data.</text>
</comment>
<evidence type="ECO:0000313" key="2">
    <source>
        <dbReference type="EMBL" id="KAH0966598.1"/>
    </source>
</evidence>
<dbReference type="AlphaFoldDB" id="A0A9P8N2S1"/>
<evidence type="ECO:0000313" key="3">
    <source>
        <dbReference type="Proteomes" id="UP000824596"/>
    </source>
</evidence>